<dbReference type="SUPFAM" id="SSF56784">
    <property type="entry name" value="HAD-like"/>
    <property type="match status" value="1"/>
</dbReference>
<dbReference type="RefSeq" id="WP_003081113.1">
    <property type="nucleotide sequence ID" value="NZ_AEUW02000001.1"/>
</dbReference>
<dbReference type="EMBL" id="AEUW02000001">
    <property type="protein sequence ID" value="EHJ52737.1"/>
    <property type="molecule type" value="Genomic_DNA"/>
</dbReference>
<dbReference type="EC" id="3.1.3.-" evidence="2"/>
<dbReference type="InterPro" id="IPR010021">
    <property type="entry name" value="PGPP1/Gep4"/>
</dbReference>
<name>G5JXB0_9STRE</name>
<dbReference type="GO" id="GO:0008962">
    <property type="term" value="F:phosphatidylglycerophosphatase activity"/>
    <property type="evidence" value="ECO:0007669"/>
    <property type="project" value="InterPro"/>
</dbReference>
<evidence type="ECO:0000256" key="1">
    <source>
        <dbReference type="ARBA" id="ARBA00022801"/>
    </source>
</evidence>
<dbReference type="OrthoDB" id="9787572at2"/>
<dbReference type="InterPro" id="IPR051540">
    <property type="entry name" value="S-2-haloacid_dehalogenase"/>
</dbReference>
<dbReference type="InterPro" id="IPR036412">
    <property type="entry name" value="HAD-like_sf"/>
</dbReference>
<dbReference type="NCBIfam" id="TIGR01549">
    <property type="entry name" value="HAD-SF-IA-v1"/>
    <property type="match status" value="1"/>
</dbReference>
<dbReference type="PANTHER" id="PTHR43316">
    <property type="entry name" value="HYDROLASE, HALOACID DELAHOGENASE-RELATED"/>
    <property type="match status" value="1"/>
</dbReference>
<proteinExistence type="predicted"/>
<gene>
    <name evidence="2" type="ORF">STRMA_1265</name>
</gene>
<protein>
    <submittedName>
        <fullName evidence="2">HAD phosphatase, family IIIA</fullName>
        <ecNumber evidence="2">3.1.3.-</ecNumber>
    </submittedName>
</protein>
<reference evidence="2 3" key="1">
    <citation type="journal article" date="2014" name="Int. J. Syst. Evol. Microbiol.">
        <title>Phylogenomics and the dynamic genome evolution of the genus Streptococcus.</title>
        <authorList>
            <consortium name="The Broad Institute Genome Sequencing Platform"/>
            <person name="Richards V.P."/>
            <person name="Palmer S.R."/>
            <person name="Pavinski Bitar P.D."/>
            <person name="Qin X."/>
            <person name="Weinstock G.M."/>
            <person name="Highlander S.K."/>
            <person name="Town C.D."/>
            <person name="Burne R.A."/>
            <person name="Stanhope M.J."/>
        </authorList>
    </citation>
    <scope>NUCLEOTIDE SEQUENCE [LARGE SCALE GENOMIC DNA]</scope>
    <source>
        <strain evidence="2 3">NCTC 11558</strain>
    </source>
</reference>
<dbReference type="eggNOG" id="COG2179">
    <property type="taxonomic scope" value="Bacteria"/>
</dbReference>
<sequence length="175" mass="20250">MTIEDYRPDFVVEAVYDLTPDSLRKYGIKAVLVDLDNTLIAWNHPDGTPELRDWLDSMTEADMPVVVVSNNKYARVKRAVEKFHVDFVSRAMKPFARGINIAVNRYGFSKEEVVMVGDQLMTDIRAAHRAGIRSILVKPLVTSDAWNTKFNRARERRVWKKLEDKYGTLDYKKEI</sequence>
<keyword evidence="1 2" id="KW-0378">Hydrolase</keyword>
<accession>G5JXB0</accession>
<dbReference type="InterPro" id="IPR006439">
    <property type="entry name" value="HAD-SF_hydro_IA"/>
</dbReference>
<keyword evidence="3" id="KW-1185">Reference proteome</keyword>
<dbReference type="NCBIfam" id="TIGR01668">
    <property type="entry name" value="YqeG_hyp_ppase"/>
    <property type="match status" value="1"/>
</dbReference>
<evidence type="ECO:0000313" key="2">
    <source>
        <dbReference type="EMBL" id="EHJ52737.1"/>
    </source>
</evidence>
<comment type="caution">
    <text evidence="2">The sequence shown here is derived from an EMBL/GenBank/DDBJ whole genome shotgun (WGS) entry which is preliminary data.</text>
</comment>
<organism evidence="2 3">
    <name type="scientific">Streptococcus macacae NCTC 11558</name>
    <dbReference type="NCBI Taxonomy" id="764298"/>
    <lineage>
        <taxon>Bacteria</taxon>
        <taxon>Bacillati</taxon>
        <taxon>Bacillota</taxon>
        <taxon>Bacilli</taxon>
        <taxon>Lactobacillales</taxon>
        <taxon>Streptococcaceae</taxon>
        <taxon>Streptococcus</taxon>
    </lineage>
</organism>
<dbReference type="Proteomes" id="UP000003573">
    <property type="component" value="Unassembled WGS sequence"/>
</dbReference>
<dbReference type="CDD" id="cd16416">
    <property type="entry name" value="HAD_BsYqeG-like"/>
    <property type="match status" value="1"/>
</dbReference>
<dbReference type="Gene3D" id="3.40.50.1000">
    <property type="entry name" value="HAD superfamily/HAD-like"/>
    <property type="match status" value="1"/>
</dbReference>
<dbReference type="AlphaFoldDB" id="G5JXB0"/>
<dbReference type="InterPro" id="IPR006549">
    <property type="entry name" value="HAD-SF_hydro_IIIA"/>
</dbReference>
<dbReference type="STRING" id="764298.STRMA_1265"/>
<dbReference type="Pfam" id="PF13242">
    <property type="entry name" value="Hydrolase_like"/>
    <property type="match status" value="1"/>
</dbReference>
<evidence type="ECO:0000313" key="3">
    <source>
        <dbReference type="Proteomes" id="UP000003573"/>
    </source>
</evidence>
<dbReference type="InterPro" id="IPR023214">
    <property type="entry name" value="HAD_sf"/>
</dbReference>
<dbReference type="NCBIfam" id="TIGR01662">
    <property type="entry name" value="HAD-SF-IIIA"/>
    <property type="match status" value="1"/>
</dbReference>